<dbReference type="GO" id="GO:0005829">
    <property type="term" value="C:cytosol"/>
    <property type="evidence" value="ECO:0007669"/>
    <property type="project" value="TreeGrafter"/>
</dbReference>
<dbReference type="PROSITE" id="PS50162">
    <property type="entry name" value="RECA_2"/>
    <property type="match status" value="1"/>
</dbReference>
<reference evidence="15 16" key="1">
    <citation type="journal article" date="2016" name="Nat. Commun.">
        <title>Thousands of microbial genomes shed light on interconnected biogeochemical processes in an aquifer system.</title>
        <authorList>
            <person name="Anantharaman K."/>
            <person name="Brown C.T."/>
            <person name="Hug L.A."/>
            <person name="Sharon I."/>
            <person name="Castelle C.J."/>
            <person name="Probst A.J."/>
            <person name="Thomas B.C."/>
            <person name="Singh A."/>
            <person name="Wilkins M.J."/>
            <person name="Karaoz U."/>
            <person name="Brodie E.L."/>
            <person name="Williams K.H."/>
            <person name="Hubbard S.S."/>
            <person name="Banfield J.F."/>
        </authorList>
    </citation>
    <scope>NUCLEOTIDE SEQUENCE [LARGE SCALE GENOMIC DNA]</scope>
</reference>
<keyword evidence="4 13" id="KW-0863">Zinc-finger</keyword>
<evidence type="ECO:0000256" key="3">
    <source>
        <dbReference type="ARBA" id="ARBA00022763"/>
    </source>
</evidence>
<evidence type="ECO:0000256" key="8">
    <source>
        <dbReference type="ARBA" id="ARBA00023016"/>
    </source>
</evidence>
<comment type="caution">
    <text evidence="15">The sequence shown here is derived from an EMBL/GenBank/DDBJ whole genome shotgun (WGS) entry which is preliminary data.</text>
</comment>
<dbReference type="SMART" id="SM00382">
    <property type="entry name" value="AAA"/>
    <property type="match status" value="1"/>
</dbReference>
<dbReference type="InterPro" id="IPR004504">
    <property type="entry name" value="DNA_repair_RadA"/>
</dbReference>
<evidence type="ECO:0000256" key="6">
    <source>
        <dbReference type="ARBA" id="ARBA00022833"/>
    </source>
</evidence>
<evidence type="ECO:0000256" key="7">
    <source>
        <dbReference type="ARBA" id="ARBA00022840"/>
    </source>
</evidence>
<feature type="domain" description="RecA family profile 1" evidence="14">
    <location>
        <begin position="58"/>
        <end position="204"/>
    </location>
</feature>
<evidence type="ECO:0000259" key="14">
    <source>
        <dbReference type="PROSITE" id="PS50162"/>
    </source>
</evidence>
<keyword evidence="5" id="KW-0378">Hydrolase</keyword>
<dbReference type="Pfam" id="PF18073">
    <property type="entry name" value="Zn_ribbon_LapB"/>
    <property type="match status" value="1"/>
</dbReference>
<dbReference type="Gene3D" id="3.30.230.10">
    <property type="match status" value="1"/>
</dbReference>
<comment type="domain">
    <text evidence="11">The middle region has homology to RecA with ATPase motifs including the RadA KNRFG motif, while the C-terminus is homologous to Lon protease.</text>
</comment>
<dbReference type="PANTHER" id="PTHR32472">
    <property type="entry name" value="DNA REPAIR PROTEIN RADA"/>
    <property type="match status" value="1"/>
</dbReference>
<keyword evidence="9 11" id="KW-0238">DNA-binding</keyword>
<dbReference type="EMBL" id="MGAC01000048">
    <property type="protein sequence ID" value="OGK37071.1"/>
    <property type="molecule type" value="Genomic_DNA"/>
</dbReference>
<dbReference type="InterPro" id="IPR027417">
    <property type="entry name" value="P-loop_NTPase"/>
</dbReference>
<dbReference type="GO" id="GO:0140664">
    <property type="term" value="F:ATP-dependent DNA damage sensor activity"/>
    <property type="evidence" value="ECO:0007669"/>
    <property type="project" value="InterPro"/>
</dbReference>
<evidence type="ECO:0000256" key="4">
    <source>
        <dbReference type="ARBA" id="ARBA00022771"/>
    </source>
</evidence>
<keyword evidence="3 11" id="KW-0227">DNA damage</keyword>
<gene>
    <name evidence="11" type="primary">radA</name>
    <name evidence="15" type="ORF">A3F03_02190</name>
</gene>
<feature type="binding site" evidence="11">
    <location>
        <begin position="87"/>
        <end position="94"/>
    </location>
    <ligand>
        <name>ATP</name>
        <dbReference type="ChEBI" id="CHEBI:30616"/>
    </ligand>
</feature>
<accession>A0A1F7I108</accession>
<sequence>MGFYICSNCGYGSASWIGKCPDCNQWNSLVLQRDEKDKRKEKTQKLTFKPLTEVPSLVKGRLQTGLFEFDRVLGGGFVSGEIVLLTGEPGVGKSTLILQSLSNLKTLYISGEEAAEQVKDRAERLNIQLGNFFFSDTLQVEGIIEGAREIREKIDVIVIDSVQTVYSKEVEGQPGSITQLKETAAKLIRFAKENKIPIIVIGHVTKDGDIAGPKTLEHMVDAVINFEGERVSHFRVLRAQKNRFGSTDEIGIFEMAGRGLREVNDPLAFLEDTTGHVPGKAIVGSMEGRRPLFFEIQVLASPSILTMPRRVVKGVDYSKVLLLLAVIRKHLNLPLHSYDIYVNVVGGVEIKSPAADLGIVASLISSIKNLPLPPKSIFVGEVGLLGEVRQVYGEKKIVSEAKRLALPQVFSSETVKSLKELQKQLGEKGKKAIATPKGIVFSE</sequence>
<evidence type="ECO:0000256" key="5">
    <source>
        <dbReference type="ARBA" id="ARBA00022801"/>
    </source>
</evidence>
<comment type="function">
    <text evidence="11">Plays a role in repairing double-strand DNA breaks, probably involving stabilizing or processing branched DNA or blocked replication forks.</text>
</comment>
<keyword evidence="1 11" id="KW-0479">Metal-binding</keyword>
<dbReference type="Proteomes" id="UP000176803">
    <property type="component" value="Unassembled WGS sequence"/>
</dbReference>
<evidence type="ECO:0000256" key="12">
    <source>
        <dbReference type="NCBIfam" id="TIGR00416"/>
    </source>
</evidence>
<dbReference type="FunFam" id="3.40.50.300:FF:000050">
    <property type="entry name" value="DNA repair protein RadA"/>
    <property type="match status" value="1"/>
</dbReference>
<dbReference type="InterPro" id="IPR014721">
    <property type="entry name" value="Ribsml_uS5_D2-typ_fold_subgr"/>
</dbReference>
<evidence type="ECO:0000313" key="16">
    <source>
        <dbReference type="Proteomes" id="UP000176803"/>
    </source>
</evidence>
<dbReference type="PRINTS" id="PR01874">
    <property type="entry name" value="DNAREPAIRADA"/>
</dbReference>
<keyword evidence="8 11" id="KW-0346">Stress response</keyword>
<keyword evidence="2 11" id="KW-0547">Nucleotide-binding</keyword>
<evidence type="ECO:0000256" key="11">
    <source>
        <dbReference type="HAMAP-Rule" id="MF_01498"/>
    </source>
</evidence>
<dbReference type="Pfam" id="PF13481">
    <property type="entry name" value="AAA_25"/>
    <property type="match status" value="1"/>
</dbReference>
<dbReference type="SUPFAM" id="SSF52540">
    <property type="entry name" value="P-loop containing nucleoside triphosphate hydrolases"/>
    <property type="match status" value="1"/>
</dbReference>
<keyword evidence="6 13" id="KW-0862">Zinc</keyword>
<proteinExistence type="inferred from homology"/>
<dbReference type="GO" id="GO:0008270">
    <property type="term" value="F:zinc ion binding"/>
    <property type="evidence" value="ECO:0007669"/>
    <property type="project" value="UniProtKB-KW"/>
</dbReference>
<dbReference type="InterPro" id="IPR003593">
    <property type="entry name" value="AAA+_ATPase"/>
</dbReference>
<organism evidence="15 16">
    <name type="scientific">Candidatus Roizmanbacteria bacterium RIFCSPHIGHO2_12_FULL_41_11</name>
    <dbReference type="NCBI Taxonomy" id="1802052"/>
    <lineage>
        <taxon>Bacteria</taxon>
        <taxon>Candidatus Roizmaniibacteriota</taxon>
    </lineage>
</organism>
<dbReference type="GO" id="GO:0000725">
    <property type="term" value="P:recombinational repair"/>
    <property type="evidence" value="ECO:0007669"/>
    <property type="project" value="UniProtKB-UniRule"/>
</dbReference>
<name>A0A1F7I108_9BACT</name>
<evidence type="ECO:0000313" key="15">
    <source>
        <dbReference type="EMBL" id="OGK37071.1"/>
    </source>
</evidence>
<dbReference type="HAMAP" id="MF_01498">
    <property type="entry name" value="RadA_bact"/>
    <property type="match status" value="1"/>
</dbReference>
<dbReference type="InterPro" id="IPR020588">
    <property type="entry name" value="RecA_ATP-bd"/>
</dbReference>
<dbReference type="Gene3D" id="3.40.50.300">
    <property type="entry name" value="P-loop containing nucleotide triphosphate hydrolases"/>
    <property type="match status" value="1"/>
</dbReference>
<dbReference type="NCBIfam" id="TIGR00416">
    <property type="entry name" value="sms"/>
    <property type="match status" value="1"/>
</dbReference>
<feature type="short sequence motif" description="RadA KNRFG motif" evidence="11">
    <location>
        <begin position="241"/>
        <end position="245"/>
    </location>
</feature>
<dbReference type="GO" id="GO:0005524">
    <property type="term" value="F:ATP binding"/>
    <property type="evidence" value="ECO:0007669"/>
    <property type="project" value="UniProtKB-UniRule"/>
</dbReference>
<dbReference type="SUPFAM" id="SSF54211">
    <property type="entry name" value="Ribosomal protein S5 domain 2-like"/>
    <property type="match status" value="1"/>
</dbReference>
<keyword evidence="7 11" id="KW-0067">ATP-binding</keyword>
<dbReference type="InterPro" id="IPR041166">
    <property type="entry name" value="Rubredoxin_2"/>
</dbReference>
<dbReference type="InterPro" id="IPR020568">
    <property type="entry name" value="Ribosomal_Su5_D2-typ_SF"/>
</dbReference>
<evidence type="ECO:0000256" key="9">
    <source>
        <dbReference type="ARBA" id="ARBA00023125"/>
    </source>
</evidence>
<evidence type="ECO:0000256" key="2">
    <source>
        <dbReference type="ARBA" id="ARBA00022741"/>
    </source>
</evidence>
<evidence type="ECO:0000256" key="1">
    <source>
        <dbReference type="ARBA" id="ARBA00022723"/>
    </source>
</evidence>
<feature type="region of interest" description="Lon-protease-like" evidence="11">
    <location>
        <begin position="339"/>
        <end position="443"/>
    </location>
</feature>
<evidence type="ECO:0000256" key="13">
    <source>
        <dbReference type="RuleBase" id="RU003555"/>
    </source>
</evidence>
<keyword evidence="10 11" id="KW-0234">DNA repair</keyword>
<dbReference type="GO" id="GO:0003684">
    <property type="term" value="F:damaged DNA binding"/>
    <property type="evidence" value="ECO:0007669"/>
    <property type="project" value="InterPro"/>
</dbReference>
<comment type="function">
    <text evidence="13">DNA-dependent ATPase involved in processing of recombination intermediates, plays a role in repairing DNA breaks. Stimulates the branch migration of RecA-mediated strand transfer reactions, allowing the 3' invading strand to extend heteroduplex DNA faster. Binds ssDNA in the presence of ADP but not other nucleotides, has ATPase activity that is stimulated by ssDNA and various branched DNA structures, but inhibited by SSB. Does not have RecA's homology-searching function.</text>
</comment>
<dbReference type="GO" id="GO:0016787">
    <property type="term" value="F:hydrolase activity"/>
    <property type="evidence" value="ECO:0007669"/>
    <property type="project" value="UniProtKB-KW"/>
</dbReference>
<dbReference type="AlphaFoldDB" id="A0A1F7I108"/>
<comment type="similarity">
    <text evidence="11 13">Belongs to the RecA family. RadA subfamily.</text>
</comment>
<dbReference type="PANTHER" id="PTHR32472:SF10">
    <property type="entry name" value="DNA REPAIR PROTEIN RADA-LIKE PROTEIN"/>
    <property type="match status" value="1"/>
</dbReference>
<evidence type="ECO:0000256" key="10">
    <source>
        <dbReference type="ARBA" id="ARBA00023204"/>
    </source>
</evidence>
<protein>
    <recommendedName>
        <fullName evidence="11 12">DNA repair protein RadA</fullName>
    </recommendedName>
</protein>